<accession>A0A9X5E3A5</accession>
<dbReference type="OrthoDB" id="513735at2"/>
<feature type="region of interest" description="Disordered" evidence="1">
    <location>
        <begin position="34"/>
        <end position="54"/>
    </location>
</feature>
<proteinExistence type="predicted"/>
<reference evidence="2 3" key="1">
    <citation type="journal article" date="2015" name="Genome Announc.">
        <title>Draft Genome Sequence of the Terrestrial Cyanobacterium Scytonema millei VB511283, Isolated from Eastern India.</title>
        <authorList>
            <person name="Sen D."/>
            <person name="Chandrababunaidu M.M."/>
            <person name="Singh D."/>
            <person name="Sanghi N."/>
            <person name="Ghorai A."/>
            <person name="Mishra G.P."/>
            <person name="Madduluri M."/>
            <person name="Adhikary S.P."/>
            <person name="Tripathy S."/>
        </authorList>
    </citation>
    <scope>NUCLEOTIDE SEQUENCE [LARGE SCALE GENOMIC DNA]</scope>
    <source>
        <strain evidence="2 3">VB511283</strain>
    </source>
</reference>
<dbReference type="AlphaFoldDB" id="A0A9X5E3A5"/>
<protein>
    <submittedName>
        <fullName evidence="2">Uncharacterized protein</fullName>
    </submittedName>
</protein>
<dbReference type="RefSeq" id="WP_039715655.1">
    <property type="nucleotide sequence ID" value="NZ_JTJC03000001.1"/>
</dbReference>
<evidence type="ECO:0000256" key="1">
    <source>
        <dbReference type="SAM" id="MobiDB-lite"/>
    </source>
</evidence>
<dbReference type="EMBL" id="JTJC03000001">
    <property type="protein sequence ID" value="NHC34282.1"/>
    <property type="molecule type" value="Genomic_DNA"/>
</dbReference>
<evidence type="ECO:0000313" key="2">
    <source>
        <dbReference type="EMBL" id="NHC34282.1"/>
    </source>
</evidence>
<gene>
    <name evidence="2" type="ORF">QH73_0006355</name>
</gene>
<sequence>MPKYTVEDVLDIIKTFTPEEKIALQSQLATALNSPAGVTPSSRNQQSQSFGNVTLGSGNTFDANQISAEGSVNLARSTNTGEFAKKEIQEALDLLQTLKQGIAQTEKLNVLEKKNAEATISVVEEEITKPKPDKNLLTQAGSALESCCKKVAEFADPALAIANIIAMIV</sequence>
<feature type="compositionally biased region" description="Polar residues" evidence="1">
    <location>
        <begin position="39"/>
        <end position="54"/>
    </location>
</feature>
<dbReference type="Proteomes" id="UP000031532">
    <property type="component" value="Unassembled WGS sequence"/>
</dbReference>
<name>A0A9X5E3A5_9CYAN</name>
<evidence type="ECO:0000313" key="3">
    <source>
        <dbReference type="Proteomes" id="UP000031532"/>
    </source>
</evidence>
<keyword evidence="3" id="KW-1185">Reference proteome</keyword>
<comment type="caution">
    <text evidence="2">The sequence shown here is derived from an EMBL/GenBank/DDBJ whole genome shotgun (WGS) entry which is preliminary data.</text>
</comment>
<organism evidence="2 3">
    <name type="scientific">Scytonema millei VB511283</name>
    <dbReference type="NCBI Taxonomy" id="1245923"/>
    <lineage>
        <taxon>Bacteria</taxon>
        <taxon>Bacillati</taxon>
        <taxon>Cyanobacteriota</taxon>
        <taxon>Cyanophyceae</taxon>
        <taxon>Nostocales</taxon>
        <taxon>Scytonemataceae</taxon>
        <taxon>Scytonema</taxon>
    </lineage>
</organism>